<feature type="transmembrane region" description="Helical" evidence="1">
    <location>
        <begin position="131"/>
        <end position="157"/>
    </location>
</feature>
<evidence type="ECO:0000256" key="1">
    <source>
        <dbReference type="SAM" id="Phobius"/>
    </source>
</evidence>
<dbReference type="EMBL" id="CP002590">
    <property type="protein sequence ID" value="AEA12537.1"/>
    <property type="molecule type" value="Genomic_DNA"/>
</dbReference>
<gene>
    <name evidence="2" type="ordered locus">TUZN_1057</name>
</gene>
<dbReference type="AlphaFoldDB" id="F2L6E1"/>
<dbReference type="KEGG" id="tuz:TUZN_1057"/>
<reference key="2">
    <citation type="submission" date="2011-03" db="EMBL/GenBank/DDBJ databases">
        <title>Complete genome sequence of the thermoacidophilic crenarchaeon Thermoproteus uzoniensis 768-20.</title>
        <authorList>
            <person name="Mardanov A.V."/>
            <person name="Gumerov V.M."/>
            <person name="Beletsky A.V."/>
            <person name="Prokofeva M.I."/>
            <person name="Bonch-Osmolovskaya E.A."/>
            <person name="Ravin N.V."/>
            <person name="Skryabin K.G."/>
        </authorList>
    </citation>
    <scope>NUCLEOTIDE SEQUENCE</scope>
    <source>
        <strain>768-20</strain>
    </source>
</reference>
<organism evidence="2 3">
    <name type="scientific">Thermoproteus uzoniensis (strain 768-20)</name>
    <dbReference type="NCBI Taxonomy" id="999630"/>
    <lineage>
        <taxon>Archaea</taxon>
        <taxon>Thermoproteota</taxon>
        <taxon>Thermoprotei</taxon>
        <taxon>Thermoproteales</taxon>
        <taxon>Thermoproteaceae</taxon>
        <taxon>Thermoproteus</taxon>
    </lineage>
</organism>
<dbReference type="HOGENOM" id="CLU_1431716_0_0_2"/>
<evidence type="ECO:0000313" key="2">
    <source>
        <dbReference type="EMBL" id="AEA12537.1"/>
    </source>
</evidence>
<protein>
    <recommendedName>
        <fullName evidence="4">Nickel/cobalt efflux system</fullName>
    </recommendedName>
</protein>
<name>F2L6E1_THEU7</name>
<keyword evidence="1" id="KW-0812">Transmembrane</keyword>
<sequence>MGGLLLAAVALGALHMAAPDHWAPLAASLARRRYGRFALVAISALVGLTHGVLSVALALIAALAGAYVLPMAYIKYVSIALLAAVSVGVLIGAVRGGGSGIDVEGSAAVSVLPDPAAIPLVLASLALGNSYAFLVAATFVVSSAASLAFVMSLADAGLSRALRRVDPRYFDYVVAAVLALTALYVYLAP</sequence>
<keyword evidence="3" id="KW-1185">Reference proteome</keyword>
<dbReference type="STRING" id="999630.TUZN_1057"/>
<accession>F2L6E1</accession>
<keyword evidence="1" id="KW-1133">Transmembrane helix</keyword>
<feature type="transmembrane region" description="Helical" evidence="1">
    <location>
        <begin position="169"/>
        <end position="187"/>
    </location>
</feature>
<proteinExistence type="predicted"/>
<feature type="transmembrane region" description="Helical" evidence="1">
    <location>
        <begin position="36"/>
        <end position="69"/>
    </location>
</feature>
<reference evidence="2 3" key="1">
    <citation type="journal article" date="2011" name="J. Bacteriol.">
        <title>Complete genome sequence of the thermoacidophilic crenarchaeon Thermoproteus uzoniensis 768-20.</title>
        <authorList>
            <person name="Mardanov A.V."/>
            <person name="Gumerov V.M."/>
            <person name="Beletsky A.V."/>
            <person name="Prokofeva M.I."/>
            <person name="Bonch-Osmolovskaya E.A."/>
            <person name="Ravin N.V."/>
            <person name="Skryabin K.G."/>
        </authorList>
    </citation>
    <scope>NUCLEOTIDE SEQUENCE [LARGE SCALE GENOMIC DNA]</scope>
    <source>
        <strain evidence="2 3">768-20</strain>
    </source>
</reference>
<feature type="transmembrane region" description="Helical" evidence="1">
    <location>
        <begin position="76"/>
        <end position="94"/>
    </location>
</feature>
<dbReference type="GeneID" id="10360586"/>
<dbReference type="Proteomes" id="UP000008138">
    <property type="component" value="Chromosome"/>
</dbReference>
<evidence type="ECO:0008006" key="4">
    <source>
        <dbReference type="Google" id="ProtNLM"/>
    </source>
</evidence>
<evidence type="ECO:0000313" key="3">
    <source>
        <dbReference type="Proteomes" id="UP000008138"/>
    </source>
</evidence>
<dbReference type="eggNOG" id="arCOG06965">
    <property type="taxonomic scope" value="Archaea"/>
</dbReference>
<dbReference type="RefSeq" id="WP_013679873.1">
    <property type="nucleotide sequence ID" value="NC_015315.1"/>
</dbReference>
<keyword evidence="1" id="KW-0472">Membrane</keyword>